<dbReference type="EMBL" id="JAANBB010000065">
    <property type="protein sequence ID" value="KAF7552173.1"/>
    <property type="molecule type" value="Genomic_DNA"/>
</dbReference>
<evidence type="ECO:0000256" key="1">
    <source>
        <dbReference type="SAM" id="MobiDB-lite"/>
    </source>
</evidence>
<accession>A0A9P5HCP2</accession>
<reference evidence="2" key="1">
    <citation type="submission" date="2020-03" db="EMBL/GenBank/DDBJ databases">
        <title>Draft Genome Sequence of Cylindrodendrum hubeiense.</title>
        <authorList>
            <person name="Buettner E."/>
            <person name="Kellner H."/>
        </authorList>
    </citation>
    <scope>NUCLEOTIDE SEQUENCE</scope>
    <source>
        <strain evidence="2">IHI 201604</strain>
    </source>
</reference>
<feature type="region of interest" description="Disordered" evidence="1">
    <location>
        <begin position="331"/>
        <end position="399"/>
    </location>
</feature>
<sequence length="427" mass="47349">MSNLEADRPLPTFISSNQASSPFFYFHHIVNPEEATVTVQVIGPNLEFKFTHSRAKVLLSRSDIEARIVRKTTGFLALVTPTGERVVLTAAESGHGAGKLGDMLDARPGVLANLVWTTRAVAVGRLLGLTMERPFDTPGRRRILSRDGIFQGSHVELKLSVHGIMENGTRPSFEVYFSRKNCATCGKFVRTLEEATGVSIKLLWKPRLELTQYRNVSMMPSRPRGPQPEPEIIDDQDLDFGDGFSEDDSDDETVGGEDREDLRVIPMVDLISHPSFSETPAATDSVDDYINGLAYRVGQMESSPDGAAEAIVQFAHRMRGDNIKWTLSQQNINKPLPATPEIDPPAWMRACGSEPRSQPSPSNASDDGEFPGRNRSSSPCERAVLRDRSPRRYTTGRLDRTVLGRGRSRICVEIPARRRSAEESLFV</sequence>
<name>A0A9P5HCP2_9HYPO</name>
<dbReference type="AlphaFoldDB" id="A0A9P5HCP2"/>
<feature type="region of interest" description="Disordered" evidence="1">
    <location>
        <begin position="217"/>
        <end position="259"/>
    </location>
</feature>
<protein>
    <submittedName>
        <fullName evidence="2">Uncharacterized protein</fullName>
    </submittedName>
</protein>
<evidence type="ECO:0000313" key="2">
    <source>
        <dbReference type="EMBL" id="KAF7552173.1"/>
    </source>
</evidence>
<keyword evidence="3" id="KW-1185">Reference proteome</keyword>
<evidence type="ECO:0000313" key="3">
    <source>
        <dbReference type="Proteomes" id="UP000722485"/>
    </source>
</evidence>
<dbReference type="Proteomes" id="UP000722485">
    <property type="component" value="Unassembled WGS sequence"/>
</dbReference>
<feature type="compositionally biased region" description="Polar residues" evidence="1">
    <location>
        <begin position="355"/>
        <end position="365"/>
    </location>
</feature>
<organism evidence="2 3">
    <name type="scientific">Cylindrodendrum hubeiense</name>
    <dbReference type="NCBI Taxonomy" id="595255"/>
    <lineage>
        <taxon>Eukaryota</taxon>
        <taxon>Fungi</taxon>
        <taxon>Dikarya</taxon>
        <taxon>Ascomycota</taxon>
        <taxon>Pezizomycotina</taxon>
        <taxon>Sordariomycetes</taxon>
        <taxon>Hypocreomycetidae</taxon>
        <taxon>Hypocreales</taxon>
        <taxon>Nectriaceae</taxon>
        <taxon>Cylindrodendrum</taxon>
    </lineage>
</organism>
<gene>
    <name evidence="2" type="ORF">G7Z17_g4514</name>
</gene>
<dbReference type="OrthoDB" id="4841107at2759"/>
<feature type="compositionally biased region" description="Acidic residues" evidence="1">
    <location>
        <begin position="231"/>
        <end position="255"/>
    </location>
</feature>
<proteinExistence type="predicted"/>
<comment type="caution">
    <text evidence="2">The sequence shown here is derived from an EMBL/GenBank/DDBJ whole genome shotgun (WGS) entry which is preliminary data.</text>
</comment>